<accession>A0A484I6H3</accession>
<gene>
    <name evidence="1" type="ORF">NFRAN_0056</name>
</gene>
<evidence type="ECO:0000313" key="2">
    <source>
        <dbReference type="Proteomes" id="UP000294299"/>
    </source>
</evidence>
<reference evidence="1 2" key="1">
    <citation type="submission" date="2019-02" db="EMBL/GenBank/DDBJ databases">
        <authorList>
            <person name="Lehtovirta-Morley E L."/>
        </authorList>
    </citation>
    <scope>NUCLEOTIDE SEQUENCE [LARGE SCALE GENOMIC DNA]</scope>
    <source>
        <strain evidence="1">NFRAN1</strain>
    </source>
</reference>
<dbReference type="AlphaFoldDB" id="A0A484I6H3"/>
<proteinExistence type="predicted"/>
<name>A0A484I6H3_9ARCH</name>
<protein>
    <submittedName>
        <fullName evidence="1">Uncharacterized protein</fullName>
    </submittedName>
</protein>
<keyword evidence="2" id="KW-1185">Reference proteome</keyword>
<dbReference type="Proteomes" id="UP000294299">
    <property type="component" value="Chromosome NFRAN"/>
</dbReference>
<organism evidence="1 2">
    <name type="scientific">Candidatus Nitrosocosmicus franklandianus</name>
    <dbReference type="NCBI Taxonomy" id="1798806"/>
    <lineage>
        <taxon>Archaea</taxon>
        <taxon>Nitrososphaerota</taxon>
        <taxon>Nitrososphaeria</taxon>
        <taxon>Nitrososphaerales</taxon>
        <taxon>Nitrososphaeraceae</taxon>
        <taxon>Candidatus Nitrosocosmicus</taxon>
    </lineage>
</organism>
<dbReference type="EMBL" id="LR216287">
    <property type="protein sequence ID" value="VFJ12377.1"/>
    <property type="molecule type" value="Genomic_DNA"/>
</dbReference>
<dbReference type="KEGG" id="nfn:NFRAN_0056"/>
<evidence type="ECO:0000313" key="1">
    <source>
        <dbReference type="EMBL" id="VFJ12377.1"/>
    </source>
</evidence>
<sequence length="82" mass="9613">MLTQKMIPWINRSQVLSPFLSPSICNKHLLESFASNKSSQLNGMTSKEYDKLDKLFYSSNFAESIDVKRIWRMNCFNHLCHI</sequence>